<evidence type="ECO:0000256" key="2">
    <source>
        <dbReference type="SAM" id="SignalP"/>
    </source>
</evidence>
<evidence type="ECO:0000256" key="1">
    <source>
        <dbReference type="ARBA" id="ARBA00022729"/>
    </source>
</evidence>
<dbReference type="EMBL" id="CP020472">
    <property type="protein sequence ID" value="ARD20531.1"/>
    <property type="molecule type" value="Genomic_DNA"/>
</dbReference>
<dbReference type="PANTHER" id="PTHR36571">
    <property type="entry name" value="PROTEIN YGIW"/>
    <property type="match status" value="1"/>
</dbReference>
<dbReference type="NCBIfam" id="NF033674">
    <property type="entry name" value="stress_OB_fold"/>
    <property type="match status" value="1"/>
</dbReference>
<protein>
    <recommendedName>
        <fullName evidence="5">NirD/YgiW/YdeI family stress tolerance protein</fullName>
    </recommendedName>
</protein>
<dbReference type="Proteomes" id="UP000191820">
    <property type="component" value="Chromosome"/>
</dbReference>
<dbReference type="RefSeq" id="WP_080914597.1">
    <property type="nucleotide sequence ID" value="NZ_CP020472.1"/>
</dbReference>
<name>A0ABM6JG06_9GAMM</name>
<gene>
    <name evidence="3" type="ORF">SJ2017_0182</name>
</gene>
<dbReference type="InterPro" id="IPR036700">
    <property type="entry name" value="BOBF_sf"/>
</dbReference>
<evidence type="ECO:0000313" key="3">
    <source>
        <dbReference type="EMBL" id="ARD20531.1"/>
    </source>
</evidence>
<feature type="chain" id="PRO_5045589189" description="NirD/YgiW/YdeI family stress tolerance protein" evidence="2">
    <location>
        <begin position="20"/>
        <end position="120"/>
    </location>
</feature>
<keyword evidence="1 2" id="KW-0732">Signal</keyword>
<dbReference type="SUPFAM" id="SSF101756">
    <property type="entry name" value="Hypothetical protein YgiW"/>
    <property type="match status" value="1"/>
</dbReference>
<evidence type="ECO:0000313" key="4">
    <source>
        <dbReference type="Proteomes" id="UP000191820"/>
    </source>
</evidence>
<dbReference type="InterPro" id="IPR005220">
    <property type="entry name" value="CarO-like"/>
</dbReference>
<feature type="signal peptide" evidence="2">
    <location>
        <begin position="1"/>
        <end position="19"/>
    </location>
</feature>
<organism evidence="3 4">
    <name type="scientific">Shewanella japonica</name>
    <dbReference type="NCBI Taxonomy" id="93973"/>
    <lineage>
        <taxon>Bacteria</taxon>
        <taxon>Pseudomonadati</taxon>
        <taxon>Pseudomonadota</taxon>
        <taxon>Gammaproteobacteria</taxon>
        <taxon>Alteromonadales</taxon>
        <taxon>Shewanellaceae</taxon>
        <taxon>Shewanella</taxon>
    </lineage>
</organism>
<sequence length="120" mass="13179">MFKKLCVLPLVMFSSISFAAITPIQQGGFKGPSSAPQLTVLQVQDAQDETLVSITGHIVSTQGDENYLFKDETGEIQVEIDNHLFQGQTVTPETIITIVGEVDKEWKQISIDADSLLINQ</sequence>
<keyword evidence="4" id="KW-1185">Reference proteome</keyword>
<reference evidence="3 4" key="1">
    <citation type="submission" date="2017-03" db="EMBL/GenBank/DDBJ databases">
        <title>Genome sequencing of Shewanella japonica KCTC 22435.</title>
        <authorList>
            <person name="Kim K.M."/>
        </authorList>
    </citation>
    <scope>NUCLEOTIDE SEQUENCE [LARGE SCALE GENOMIC DNA]</scope>
    <source>
        <strain evidence="3 4">KCTC 22435</strain>
    </source>
</reference>
<dbReference type="Pfam" id="PF04076">
    <property type="entry name" value="BOF"/>
    <property type="match status" value="1"/>
</dbReference>
<dbReference type="Gene3D" id="2.40.50.200">
    <property type="entry name" value="Bacterial OB-fold"/>
    <property type="match status" value="1"/>
</dbReference>
<proteinExistence type="predicted"/>
<dbReference type="PANTHER" id="PTHR36571:SF1">
    <property type="entry name" value="PROTEIN YGIW"/>
    <property type="match status" value="1"/>
</dbReference>
<evidence type="ECO:0008006" key="5">
    <source>
        <dbReference type="Google" id="ProtNLM"/>
    </source>
</evidence>
<accession>A0ABM6JG06</accession>